<feature type="compositionally biased region" description="Basic and acidic residues" evidence="1">
    <location>
        <begin position="26"/>
        <end position="36"/>
    </location>
</feature>
<sequence>MKQKHKLKRMKHHMSHDGAETSAEPEQEKNQQQEGRQDIPFQAEWEEMNAVPLYLDDQYVLRREIQYSLDYRYGSRRLGDIFQVFRRWAQETADHPLKPDGRRPQDLLFFDTETTGLNSGAGNMIYLLGGAWLSEDCVHVTQYFLPGPESEAAFYYHFLTEMEHSIHHLATYNGKAFDWPQVKTRHTFVRHEVPKLPEFGHFDLLHAARRLFKRVLPSCRLSVVEEEILGLHRENDTPGYLAPMLYFDYLKEQNPVFIKGVIGHNEQDVLSLISLYIELSERVLEGGTTPEETYEIGRWFEQMKEWNKASWCYHKAIRTSREWNAVYVYALALVLKKQKQMAEALPYLVSVWQNRGKHAADAAVELAKYMEHELKDAEKAFHYTEEAYTLSRNTDLRDDLEKRRRRLSGKIRPGKSFI</sequence>
<evidence type="ECO:0000313" key="3">
    <source>
        <dbReference type="EMBL" id="SFL74172.1"/>
    </source>
</evidence>
<dbReference type="Proteomes" id="UP000199668">
    <property type="component" value="Unassembled WGS sequence"/>
</dbReference>
<dbReference type="SUPFAM" id="SSF48452">
    <property type="entry name" value="TPR-like"/>
    <property type="match status" value="1"/>
</dbReference>
<dbReference type="PANTHER" id="PTHR38462">
    <property type="entry name" value="EXONUCLEASE-LIKE PROTEIN"/>
    <property type="match status" value="1"/>
</dbReference>
<dbReference type="OrthoDB" id="9790530at2"/>
<name>A0A1I4K5X7_9BACI</name>
<keyword evidence="4" id="KW-1185">Reference proteome</keyword>
<proteinExistence type="predicted"/>
<protein>
    <recommendedName>
        <fullName evidence="2">YprB ribonuclease H-like domain-containing protein</fullName>
    </recommendedName>
</protein>
<dbReference type="InterPro" id="IPR012337">
    <property type="entry name" value="RNaseH-like_sf"/>
</dbReference>
<feature type="domain" description="YprB ribonuclease H-like" evidence="2">
    <location>
        <begin position="108"/>
        <end position="279"/>
    </location>
</feature>
<dbReference type="STRING" id="266892.SAMN04488054_104134"/>
<dbReference type="RefSeq" id="WP_090926008.1">
    <property type="nucleotide sequence ID" value="NZ_FOTY01000004.1"/>
</dbReference>
<dbReference type="SUPFAM" id="SSF53098">
    <property type="entry name" value="Ribonuclease H-like"/>
    <property type="match status" value="1"/>
</dbReference>
<evidence type="ECO:0000259" key="2">
    <source>
        <dbReference type="Pfam" id="PF13482"/>
    </source>
</evidence>
<dbReference type="EMBL" id="FOTY01000004">
    <property type="protein sequence ID" value="SFL74172.1"/>
    <property type="molecule type" value="Genomic_DNA"/>
</dbReference>
<dbReference type="InterPro" id="IPR038720">
    <property type="entry name" value="YprB_RNase_H-like_dom"/>
</dbReference>
<organism evidence="3 4">
    <name type="scientific">Salibacterium qingdaonense</name>
    <dbReference type="NCBI Taxonomy" id="266892"/>
    <lineage>
        <taxon>Bacteria</taxon>
        <taxon>Bacillati</taxon>
        <taxon>Bacillota</taxon>
        <taxon>Bacilli</taxon>
        <taxon>Bacillales</taxon>
        <taxon>Bacillaceae</taxon>
    </lineage>
</organism>
<evidence type="ECO:0000313" key="4">
    <source>
        <dbReference type="Proteomes" id="UP000199668"/>
    </source>
</evidence>
<reference evidence="3 4" key="1">
    <citation type="submission" date="2016-10" db="EMBL/GenBank/DDBJ databases">
        <authorList>
            <person name="de Groot N.N."/>
        </authorList>
    </citation>
    <scope>NUCLEOTIDE SEQUENCE [LARGE SCALE GENOMIC DNA]</scope>
    <source>
        <strain evidence="3 4">CGMCC 1.6134</strain>
    </source>
</reference>
<dbReference type="InterPro" id="IPR011990">
    <property type="entry name" value="TPR-like_helical_dom_sf"/>
</dbReference>
<accession>A0A1I4K5X7</accession>
<feature type="region of interest" description="Disordered" evidence="1">
    <location>
        <begin position="1"/>
        <end position="36"/>
    </location>
</feature>
<dbReference type="Gene3D" id="1.25.40.10">
    <property type="entry name" value="Tetratricopeptide repeat domain"/>
    <property type="match status" value="1"/>
</dbReference>
<evidence type="ECO:0000256" key="1">
    <source>
        <dbReference type="SAM" id="MobiDB-lite"/>
    </source>
</evidence>
<dbReference type="AlphaFoldDB" id="A0A1I4K5X7"/>
<feature type="compositionally biased region" description="Basic residues" evidence="1">
    <location>
        <begin position="1"/>
        <end position="14"/>
    </location>
</feature>
<dbReference type="PANTHER" id="PTHR38462:SF1">
    <property type="entry name" value="YPRB RIBONUCLEASE H-LIKE DOMAIN-CONTAINING PROTEIN"/>
    <property type="match status" value="1"/>
</dbReference>
<gene>
    <name evidence="3" type="ORF">SAMN04488054_104134</name>
</gene>
<dbReference type="Pfam" id="PF13482">
    <property type="entry name" value="RNase_H_2"/>
    <property type="match status" value="1"/>
</dbReference>